<reference evidence="1" key="1">
    <citation type="submission" date="2023-10" db="EMBL/GenBank/DDBJ databases">
        <title>Genome assembly of Pristionchus species.</title>
        <authorList>
            <person name="Yoshida K."/>
            <person name="Sommer R.J."/>
        </authorList>
    </citation>
    <scope>NUCLEOTIDE SEQUENCE</scope>
    <source>
        <strain evidence="1">RS0144</strain>
    </source>
</reference>
<accession>A0AAV5T9Y2</accession>
<proteinExistence type="predicted"/>
<evidence type="ECO:0000313" key="2">
    <source>
        <dbReference type="Proteomes" id="UP001432027"/>
    </source>
</evidence>
<organism evidence="1 2">
    <name type="scientific">Pristionchus entomophagus</name>
    <dbReference type="NCBI Taxonomy" id="358040"/>
    <lineage>
        <taxon>Eukaryota</taxon>
        <taxon>Metazoa</taxon>
        <taxon>Ecdysozoa</taxon>
        <taxon>Nematoda</taxon>
        <taxon>Chromadorea</taxon>
        <taxon>Rhabditida</taxon>
        <taxon>Rhabditina</taxon>
        <taxon>Diplogasteromorpha</taxon>
        <taxon>Diplogasteroidea</taxon>
        <taxon>Neodiplogasteridae</taxon>
        <taxon>Pristionchus</taxon>
    </lineage>
</organism>
<comment type="caution">
    <text evidence="1">The sequence shown here is derived from an EMBL/GenBank/DDBJ whole genome shotgun (WGS) entry which is preliminary data.</text>
</comment>
<dbReference type="EMBL" id="BTSX01000003">
    <property type="protein sequence ID" value="GMS91127.1"/>
    <property type="molecule type" value="Genomic_DNA"/>
</dbReference>
<feature type="non-terminal residue" evidence="1">
    <location>
        <position position="111"/>
    </location>
</feature>
<evidence type="ECO:0000313" key="1">
    <source>
        <dbReference type="EMBL" id="GMS91127.1"/>
    </source>
</evidence>
<feature type="non-terminal residue" evidence="1">
    <location>
        <position position="1"/>
    </location>
</feature>
<dbReference type="AlphaFoldDB" id="A0AAV5T9Y2"/>
<dbReference type="Proteomes" id="UP001432027">
    <property type="component" value="Unassembled WGS sequence"/>
</dbReference>
<keyword evidence="2" id="KW-1185">Reference proteome</keyword>
<gene>
    <name evidence="1" type="ORF">PENTCL1PPCAC_13302</name>
</gene>
<name>A0AAV5T9Y2_9BILA</name>
<protein>
    <submittedName>
        <fullName evidence="1">Uncharacterized protein</fullName>
    </submittedName>
</protein>
<sequence length="111" mass="12782">GWRECLTKTNQDLHGWKHISSEIFFRLLASYREISSYAHVVVLSKDELRRATQEISDDTRNRFVRMGMTYSNILQCLEECGITVHSRVGDTHDGFTVTRQQCDSAGNTQLD</sequence>